<dbReference type="AlphaFoldDB" id="A0A941DWB4"/>
<gene>
    <name evidence="1" type="ORF">KCX74_11415</name>
</gene>
<dbReference type="Proteomes" id="UP000675284">
    <property type="component" value="Unassembled WGS sequence"/>
</dbReference>
<name>A0A941DWB4_9BACI</name>
<dbReference type="EMBL" id="JAGSOT010000031">
    <property type="protein sequence ID" value="MBR7796646.1"/>
    <property type="molecule type" value="Genomic_DNA"/>
</dbReference>
<dbReference type="RefSeq" id="WP_166530453.1">
    <property type="nucleotide sequence ID" value="NZ_JAGSOT010000031.1"/>
</dbReference>
<comment type="caution">
    <text evidence="1">The sequence shown here is derived from an EMBL/GenBank/DDBJ whole genome shotgun (WGS) entry which is preliminary data.</text>
</comment>
<reference evidence="1" key="1">
    <citation type="submission" date="2021-04" db="EMBL/GenBank/DDBJ databases">
        <title>Isolation and polyphasic classification of algal microorganism.</title>
        <authorList>
            <person name="Wang S."/>
        </authorList>
    </citation>
    <scope>NUCLEOTIDE SEQUENCE</scope>
    <source>
        <strain evidence="1">720a</strain>
    </source>
</reference>
<protein>
    <submittedName>
        <fullName evidence="1">Uncharacterized protein</fullName>
    </submittedName>
</protein>
<organism evidence="1 2">
    <name type="scientific">Virgibacillus salarius</name>
    <dbReference type="NCBI Taxonomy" id="447199"/>
    <lineage>
        <taxon>Bacteria</taxon>
        <taxon>Bacillati</taxon>
        <taxon>Bacillota</taxon>
        <taxon>Bacilli</taxon>
        <taxon>Bacillales</taxon>
        <taxon>Bacillaceae</taxon>
        <taxon>Virgibacillus</taxon>
    </lineage>
</organism>
<accession>A0A941DWB4</accession>
<sequence length="46" mass="5367">MAKTHLYLFHSITKKSSGNEWRKLALYDDLTGLANKRSLDRALQQF</sequence>
<proteinExistence type="predicted"/>
<evidence type="ECO:0000313" key="2">
    <source>
        <dbReference type="Proteomes" id="UP000675284"/>
    </source>
</evidence>
<evidence type="ECO:0000313" key="1">
    <source>
        <dbReference type="EMBL" id="MBR7796646.1"/>
    </source>
</evidence>
<keyword evidence="2" id="KW-1185">Reference proteome</keyword>